<feature type="domain" description="EthD" evidence="1">
    <location>
        <begin position="99"/>
        <end position="176"/>
    </location>
</feature>
<proteinExistence type="predicted"/>
<evidence type="ECO:0000313" key="3">
    <source>
        <dbReference type="Proteomes" id="UP000664914"/>
    </source>
</evidence>
<name>A0A975HFH4_9SPHN</name>
<dbReference type="Pfam" id="PF07110">
    <property type="entry name" value="EthD"/>
    <property type="match status" value="1"/>
</dbReference>
<evidence type="ECO:0000313" key="2">
    <source>
        <dbReference type="EMBL" id="QTH23383.1"/>
    </source>
</evidence>
<dbReference type="InterPro" id="IPR009799">
    <property type="entry name" value="EthD_dom"/>
</dbReference>
<gene>
    <name evidence="2" type="ORF">HRJ34_07745</name>
</gene>
<accession>A0A975HFH4</accession>
<dbReference type="EMBL" id="CP059319">
    <property type="protein sequence ID" value="QTH23383.1"/>
    <property type="molecule type" value="Genomic_DNA"/>
</dbReference>
<dbReference type="Gene3D" id="3.30.70.100">
    <property type="match status" value="1"/>
</dbReference>
<protein>
    <submittedName>
        <fullName evidence="2">EthD domain-containing protein</fullName>
    </submittedName>
</protein>
<dbReference type="AlphaFoldDB" id="A0A975HFH4"/>
<dbReference type="GO" id="GO:0016491">
    <property type="term" value="F:oxidoreductase activity"/>
    <property type="evidence" value="ECO:0007669"/>
    <property type="project" value="InterPro"/>
</dbReference>
<dbReference type="SUPFAM" id="SSF54909">
    <property type="entry name" value="Dimeric alpha+beta barrel"/>
    <property type="match status" value="1"/>
</dbReference>
<organism evidence="2 3">
    <name type="scientific">Rhizorhabdus wittichii</name>
    <dbReference type="NCBI Taxonomy" id="160791"/>
    <lineage>
        <taxon>Bacteria</taxon>
        <taxon>Pseudomonadati</taxon>
        <taxon>Pseudomonadota</taxon>
        <taxon>Alphaproteobacteria</taxon>
        <taxon>Sphingomonadales</taxon>
        <taxon>Sphingomonadaceae</taxon>
        <taxon>Rhizorhabdus</taxon>
    </lineage>
</organism>
<reference evidence="2" key="2">
    <citation type="submission" date="2021-04" db="EMBL/GenBank/DDBJ databases">
        <title>Isolation and genomic analysis of the ibuprofen-degrading bacterium Sphingomonas strain MPO218.</title>
        <authorList>
            <person name="Aulestia M."/>
            <person name="Flores A."/>
            <person name="Mangas E.L."/>
            <person name="Perez-Pulido A.J."/>
            <person name="Santero E."/>
            <person name="Camacho E.M."/>
        </authorList>
    </citation>
    <scope>NUCLEOTIDE SEQUENCE</scope>
    <source>
        <strain evidence="2">MPO218</strain>
    </source>
</reference>
<evidence type="ECO:0000259" key="1">
    <source>
        <dbReference type="Pfam" id="PF07110"/>
    </source>
</evidence>
<dbReference type="InterPro" id="IPR011008">
    <property type="entry name" value="Dimeric_a/b-barrel"/>
</dbReference>
<dbReference type="Proteomes" id="UP000664914">
    <property type="component" value="Chromosome"/>
</dbReference>
<sequence length="187" mass="20178">MAMTAWPTRPAVAIFTKHPTDASPGLRPGRRVDAALAKADPATGKALPLLACPYAALLFGETSDAPPPVDGLVLAGEQHVVKPGEGDLLVLMLVRRRAELTHDAFRDRWLYGHAPFGLRTSASGYRQLHPARPPGPDGFDGAGLVFFRDLAHMTSARAAPAIARDATRDEMAFIDHGRSMLAMFRFD</sequence>
<reference evidence="2" key="1">
    <citation type="submission" date="2020-07" db="EMBL/GenBank/DDBJ databases">
        <authorList>
            <person name="Camacho E."/>
        </authorList>
    </citation>
    <scope>NUCLEOTIDE SEQUENCE</scope>
    <source>
        <strain evidence="2">MPO218</strain>
    </source>
</reference>